<organism evidence="2 3">
    <name type="scientific">Ovis ammon polii</name>
    <dbReference type="NCBI Taxonomy" id="230172"/>
    <lineage>
        <taxon>Eukaryota</taxon>
        <taxon>Metazoa</taxon>
        <taxon>Chordata</taxon>
        <taxon>Craniata</taxon>
        <taxon>Vertebrata</taxon>
        <taxon>Euteleostomi</taxon>
        <taxon>Mammalia</taxon>
        <taxon>Eutheria</taxon>
        <taxon>Laurasiatheria</taxon>
        <taxon>Artiodactyla</taxon>
        <taxon>Ruminantia</taxon>
        <taxon>Pecora</taxon>
        <taxon>Bovidae</taxon>
        <taxon>Caprinae</taxon>
        <taxon>Ovis</taxon>
    </lineage>
</organism>
<dbReference type="AlphaFoldDB" id="A0AAD4TYI5"/>
<dbReference type="EMBL" id="JAKZEL010000018">
    <property type="protein sequence ID" value="KAI4535186.1"/>
    <property type="molecule type" value="Genomic_DNA"/>
</dbReference>
<comment type="caution">
    <text evidence="2">The sequence shown here is derived from an EMBL/GenBank/DDBJ whole genome shotgun (WGS) entry which is preliminary data.</text>
</comment>
<dbReference type="Proteomes" id="UP001214576">
    <property type="component" value="Unassembled WGS sequence"/>
</dbReference>
<proteinExistence type="predicted"/>
<accession>A0AAD4TYI5</accession>
<evidence type="ECO:0000313" key="2">
    <source>
        <dbReference type="EMBL" id="KAI4535186.1"/>
    </source>
</evidence>
<protein>
    <submittedName>
        <fullName evidence="2">Uncharacterized protein</fullName>
    </submittedName>
</protein>
<evidence type="ECO:0000256" key="1">
    <source>
        <dbReference type="SAM" id="MobiDB-lite"/>
    </source>
</evidence>
<name>A0AAD4TYI5_OVIAM</name>
<keyword evidence="3" id="KW-1185">Reference proteome</keyword>
<feature type="region of interest" description="Disordered" evidence="1">
    <location>
        <begin position="279"/>
        <end position="305"/>
    </location>
</feature>
<gene>
    <name evidence="2" type="ORF">MG293_014412</name>
</gene>
<reference evidence="2" key="1">
    <citation type="submission" date="2022-03" db="EMBL/GenBank/DDBJ databases">
        <title>Genomic analyses of argali, domestic sheep and their hybrids provide insights into chromosomal evolution, heterosis and genetic basis of agronomic traits.</title>
        <authorList>
            <person name="Li M."/>
        </authorList>
    </citation>
    <scope>NUCLEOTIDE SEQUENCE</scope>
    <source>
        <strain evidence="2">CAU-MHL-2022a</strain>
        <tissue evidence="2">Skin</tissue>
    </source>
</reference>
<sequence length="558" mass="60648">MKVFGDIQARASGRWNTRKEGPLALTPEKCPLGPGVANRGPLAAHLRLASLRTVEAHRRGSLTRLLPPIPPRGNGVWLSFVYGIPGSVQQKELDCRNRVGDFCDVLLAVVLKSASLTDHQRPSTLGEAGPCNAEEDAAQTVSEQMLVPAPGERLSLCPPGEAGATWIFSDVTFPTTSPGGSVLGLIQSFNNEDARFESGSESDRGWGSTAFRCFNEAFLQTGKLGLRTVKYRNHEVLGLCETDAKSGLAAGSCTGYHSSEGKDGISAIRSSHLDGTAYHIPNSKSSIAPGGKKDEVGTTSPSPSLTSRGLMILMTAAVPDQFPCETPLLENEEMTRGIEKNGKVAFAEIPLRRGNFSHERVDDLPKVVPQMCSHLGNVDLIMLANEILEKSLNEGKVLQGVSPTFKGEKLLFFFAQCIQKVDAYLIGLGIPRTKHMLDAGYMRYRNELMARLQPYPPFYLCFPVSVLVLWTRASVSQPIQADFSLLVESTVCSPLQCTAFHCGHGEDEAPSEGPGDRELQQHTLITSPAPERLSVCRTLEDENCVFDSQSEKSRQYCN</sequence>
<evidence type="ECO:0000313" key="3">
    <source>
        <dbReference type="Proteomes" id="UP001214576"/>
    </source>
</evidence>